<name>A0A9D1L7V4_9FIRM</name>
<sequence length="427" mass="47211">MLFKNIAILDENLNMRENCFVETKEDRITYIGDRHPGGGEREYDGRGRLLMSGFYNAHGHSPMSLMRGYGENMVLQDWLSKKIFPFEDKLDGESVYWGTMLSLAESMRFGIVSTSDMYYFCEDMARAVADSGMKANISRSVVNPSGEAPEKLESFKEMKDLYREFHGSCQGRIKIDMSLHAEYTSDRRTAEALADYAGGIDTVMHVHVSETELEHKQCLERHGMTPAAYLEDTGLFNLPAIAAHCVYSTEEDLEIFRRRGVTVAANPVSNMKLASGVCNAAAILEKGINLAIGTDSVASNNSLNFMEEMKVLAIGNKGFLKDPRALTAGDAVRAATEGGARAQRRDGCGALKEGGKADLIVVDISGANMHPVHNILNNLVYSCSGGEIEMTMSDGKVLYEKGNYRTIDIEKTIYQAEKATKKILERL</sequence>
<evidence type="ECO:0000313" key="3">
    <source>
        <dbReference type="EMBL" id="HIU26453.1"/>
    </source>
</evidence>
<dbReference type="PANTHER" id="PTHR43794">
    <property type="entry name" value="AMINOHYDROLASE SSNA-RELATED"/>
    <property type="match status" value="1"/>
</dbReference>
<evidence type="ECO:0000313" key="4">
    <source>
        <dbReference type="Proteomes" id="UP000824090"/>
    </source>
</evidence>
<reference evidence="3" key="2">
    <citation type="journal article" date="2021" name="PeerJ">
        <title>Extensive microbial diversity within the chicken gut microbiome revealed by metagenomics and culture.</title>
        <authorList>
            <person name="Gilroy R."/>
            <person name="Ravi A."/>
            <person name="Getino M."/>
            <person name="Pursley I."/>
            <person name="Horton D.L."/>
            <person name="Alikhan N.F."/>
            <person name="Baker D."/>
            <person name="Gharbi K."/>
            <person name="Hall N."/>
            <person name="Watson M."/>
            <person name="Adriaenssens E.M."/>
            <person name="Foster-Nyarko E."/>
            <person name="Jarju S."/>
            <person name="Secka A."/>
            <person name="Antonio M."/>
            <person name="Oren A."/>
            <person name="Chaudhuri R.R."/>
            <person name="La Ragione R."/>
            <person name="Hildebrand F."/>
            <person name="Pallen M.J."/>
        </authorList>
    </citation>
    <scope>NUCLEOTIDE SEQUENCE</scope>
    <source>
        <strain evidence="3">ChiHcec3-6078</strain>
    </source>
</reference>
<gene>
    <name evidence="3" type="ORF">IAC50_08185</name>
</gene>
<dbReference type="InterPro" id="IPR006680">
    <property type="entry name" value="Amidohydro-rel"/>
</dbReference>
<dbReference type="Gene3D" id="3.20.20.140">
    <property type="entry name" value="Metal-dependent hydrolases"/>
    <property type="match status" value="1"/>
</dbReference>
<keyword evidence="1" id="KW-0378">Hydrolase</keyword>
<reference evidence="3" key="1">
    <citation type="submission" date="2020-10" db="EMBL/GenBank/DDBJ databases">
        <authorList>
            <person name="Gilroy R."/>
        </authorList>
    </citation>
    <scope>NUCLEOTIDE SEQUENCE</scope>
    <source>
        <strain evidence="3">ChiHcec3-6078</strain>
    </source>
</reference>
<evidence type="ECO:0000256" key="1">
    <source>
        <dbReference type="ARBA" id="ARBA00022801"/>
    </source>
</evidence>
<proteinExistence type="predicted"/>
<dbReference type="SUPFAM" id="SSF51556">
    <property type="entry name" value="Metallo-dependent hydrolases"/>
    <property type="match status" value="1"/>
</dbReference>
<dbReference type="AlphaFoldDB" id="A0A9D1L7V4"/>
<dbReference type="Proteomes" id="UP000824090">
    <property type="component" value="Unassembled WGS sequence"/>
</dbReference>
<dbReference type="InterPro" id="IPR032466">
    <property type="entry name" value="Metal_Hydrolase"/>
</dbReference>
<dbReference type="GO" id="GO:0016810">
    <property type="term" value="F:hydrolase activity, acting on carbon-nitrogen (but not peptide) bonds"/>
    <property type="evidence" value="ECO:0007669"/>
    <property type="project" value="InterPro"/>
</dbReference>
<accession>A0A9D1L7V4</accession>
<dbReference type="PANTHER" id="PTHR43794:SF11">
    <property type="entry name" value="AMIDOHYDROLASE-RELATED DOMAIN-CONTAINING PROTEIN"/>
    <property type="match status" value="1"/>
</dbReference>
<dbReference type="InterPro" id="IPR011059">
    <property type="entry name" value="Metal-dep_hydrolase_composite"/>
</dbReference>
<dbReference type="Gene3D" id="2.30.40.10">
    <property type="entry name" value="Urease, subunit C, domain 1"/>
    <property type="match status" value="1"/>
</dbReference>
<organism evidence="3 4">
    <name type="scientific">Candidatus Allocopromorpha excrementigallinarum</name>
    <dbReference type="NCBI Taxonomy" id="2840742"/>
    <lineage>
        <taxon>Bacteria</taxon>
        <taxon>Bacillati</taxon>
        <taxon>Bacillota</taxon>
        <taxon>Clostridia</taxon>
        <taxon>Eubacteriales</taxon>
        <taxon>Eubacteriaceae</taxon>
        <taxon>Eubacteriaceae incertae sedis</taxon>
        <taxon>Candidatus Allocopromorpha</taxon>
    </lineage>
</organism>
<protein>
    <submittedName>
        <fullName evidence="3">Amidohydrolase</fullName>
    </submittedName>
</protein>
<dbReference type="CDD" id="cd01298">
    <property type="entry name" value="ATZ_TRZ_like"/>
    <property type="match status" value="1"/>
</dbReference>
<dbReference type="InterPro" id="IPR050287">
    <property type="entry name" value="MTA/SAH_deaminase"/>
</dbReference>
<comment type="caution">
    <text evidence="3">The sequence shown here is derived from an EMBL/GenBank/DDBJ whole genome shotgun (WGS) entry which is preliminary data.</text>
</comment>
<dbReference type="Pfam" id="PF01979">
    <property type="entry name" value="Amidohydro_1"/>
    <property type="match status" value="1"/>
</dbReference>
<evidence type="ECO:0000259" key="2">
    <source>
        <dbReference type="Pfam" id="PF01979"/>
    </source>
</evidence>
<feature type="domain" description="Amidohydrolase-related" evidence="2">
    <location>
        <begin position="50"/>
        <end position="397"/>
    </location>
</feature>
<dbReference type="EMBL" id="DVMP01000150">
    <property type="protein sequence ID" value="HIU26453.1"/>
    <property type="molecule type" value="Genomic_DNA"/>
</dbReference>
<dbReference type="SUPFAM" id="SSF51338">
    <property type="entry name" value="Composite domain of metallo-dependent hydrolases"/>
    <property type="match status" value="1"/>
</dbReference>